<dbReference type="EMBL" id="QKVK01000004">
    <property type="protein sequence ID" value="PZF76883.1"/>
    <property type="molecule type" value="Genomic_DNA"/>
</dbReference>
<feature type="region of interest" description="Disordered" evidence="1">
    <location>
        <begin position="1"/>
        <end position="69"/>
    </location>
</feature>
<feature type="compositionally biased region" description="Basic and acidic residues" evidence="1">
    <location>
        <begin position="50"/>
        <end position="69"/>
    </location>
</feature>
<protein>
    <submittedName>
        <fullName evidence="2">Uncharacterized protein</fullName>
    </submittedName>
</protein>
<evidence type="ECO:0000313" key="3">
    <source>
        <dbReference type="Proteomes" id="UP000248795"/>
    </source>
</evidence>
<dbReference type="Proteomes" id="UP000248795">
    <property type="component" value="Unassembled WGS sequence"/>
</dbReference>
<proteinExistence type="predicted"/>
<sequence>MMSTIPVQKRRPRTEEHIDEAIEESFPASDPPSYSRTARAGAPPRGSKLKKVECDETTDDSKDGEEKAK</sequence>
<keyword evidence="3" id="KW-1185">Reference proteome</keyword>
<accession>A0A2W2C9N8</accession>
<dbReference type="AlphaFoldDB" id="A0A2W2C9N8"/>
<evidence type="ECO:0000313" key="2">
    <source>
        <dbReference type="EMBL" id="PZF76883.1"/>
    </source>
</evidence>
<dbReference type="RefSeq" id="WP_111198418.1">
    <property type="nucleotide sequence ID" value="NZ_QKVK01000004.1"/>
</dbReference>
<gene>
    <name evidence="2" type="ORF">DK847_10485</name>
</gene>
<evidence type="ECO:0000256" key="1">
    <source>
        <dbReference type="SAM" id="MobiDB-lite"/>
    </source>
</evidence>
<name>A0A2W2C9N8_9HYPH</name>
<organism evidence="2 3">
    <name type="scientific">Aestuariivirga litoralis</name>
    <dbReference type="NCBI Taxonomy" id="2650924"/>
    <lineage>
        <taxon>Bacteria</taxon>
        <taxon>Pseudomonadati</taxon>
        <taxon>Pseudomonadota</taxon>
        <taxon>Alphaproteobacteria</taxon>
        <taxon>Hyphomicrobiales</taxon>
        <taxon>Aestuariivirgaceae</taxon>
        <taxon>Aestuariivirga</taxon>
    </lineage>
</organism>
<comment type="caution">
    <text evidence="2">The sequence shown here is derived from an EMBL/GenBank/DDBJ whole genome shotgun (WGS) entry which is preliminary data.</text>
</comment>
<reference evidence="3" key="1">
    <citation type="submission" date="2018-06" db="EMBL/GenBank/DDBJ databases">
        <title>Aestuariibacter litoralis strain KCTC 52945T.</title>
        <authorList>
            <person name="Li X."/>
            <person name="Salam N."/>
            <person name="Li J.-L."/>
            <person name="Chen Y.-M."/>
            <person name="Yang Z.-W."/>
            <person name="Zhang L.-Y."/>
            <person name="Han M.-X."/>
            <person name="Xiao M."/>
            <person name="Li W.-J."/>
        </authorList>
    </citation>
    <scope>NUCLEOTIDE SEQUENCE [LARGE SCALE GENOMIC DNA]</scope>
    <source>
        <strain evidence="3">KCTC 52945</strain>
    </source>
</reference>